<keyword evidence="4 7" id="KW-0812">Transmembrane</keyword>
<keyword evidence="6 7" id="KW-0472">Membrane</keyword>
<comment type="caution">
    <text evidence="10">The sequence shown here is derived from an EMBL/GenBank/DDBJ whole genome shotgun (WGS) entry which is preliminary data.</text>
</comment>
<keyword evidence="10" id="KW-0808">Transferase</keyword>
<dbReference type="Pfam" id="PF06750">
    <property type="entry name" value="A24_N_bact"/>
    <property type="match status" value="1"/>
</dbReference>
<evidence type="ECO:0000256" key="1">
    <source>
        <dbReference type="ARBA" id="ARBA00004651"/>
    </source>
</evidence>
<evidence type="ECO:0000313" key="11">
    <source>
        <dbReference type="Proteomes" id="UP001237207"/>
    </source>
</evidence>
<evidence type="ECO:0000313" key="10">
    <source>
        <dbReference type="EMBL" id="MDQ0214544.1"/>
    </source>
</evidence>
<dbReference type="InterPro" id="IPR010627">
    <property type="entry name" value="Prepilin_pept_A24_N"/>
</dbReference>
<evidence type="ECO:0000256" key="6">
    <source>
        <dbReference type="ARBA" id="ARBA00023136"/>
    </source>
</evidence>
<dbReference type="InterPro" id="IPR050882">
    <property type="entry name" value="Prepilin_peptidase/N-MTase"/>
</dbReference>
<dbReference type="GO" id="GO:0008168">
    <property type="term" value="F:methyltransferase activity"/>
    <property type="evidence" value="ECO:0007669"/>
    <property type="project" value="UniProtKB-KW"/>
</dbReference>
<keyword evidence="11" id="KW-1185">Reference proteome</keyword>
<reference evidence="10" key="1">
    <citation type="submission" date="2023-07" db="EMBL/GenBank/DDBJ databases">
        <title>Genomic Encyclopedia of Type Strains, Phase IV (KMG-IV): sequencing the most valuable type-strain genomes for metagenomic binning, comparative biology and taxonomic classification.</title>
        <authorList>
            <person name="Goeker M."/>
        </authorList>
    </citation>
    <scope>NUCLEOTIDE SEQUENCE</scope>
    <source>
        <strain evidence="10">DSM 23947</strain>
    </source>
</reference>
<comment type="subcellular location">
    <subcellularLocation>
        <location evidence="1">Cell membrane</location>
        <topology evidence="1">Multi-pass membrane protein</topology>
    </subcellularLocation>
</comment>
<dbReference type="PANTHER" id="PTHR30487">
    <property type="entry name" value="TYPE 4 PREPILIN-LIKE PROTEINS LEADER PEPTIDE-PROCESSING ENZYME"/>
    <property type="match status" value="1"/>
</dbReference>
<protein>
    <submittedName>
        <fullName evidence="10">Leader peptidase (Prepilin peptidase)/N-methyltransferase</fullName>
        <ecNumber evidence="10">2.1.1.-</ecNumber>
        <ecNumber evidence="10">3.4.23.43</ecNumber>
    </submittedName>
</protein>
<dbReference type="EC" id="3.4.23.43" evidence="10"/>
<feature type="transmembrane region" description="Helical" evidence="7">
    <location>
        <begin position="104"/>
        <end position="125"/>
    </location>
</feature>
<evidence type="ECO:0000256" key="7">
    <source>
        <dbReference type="SAM" id="Phobius"/>
    </source>
</evidence>
<keyword evidence="5 7" id="KW-1133">Transmembrane helix</keyword>
<dbReference type="AlphaFoldDB" id="A0AAJ1SXS0"/>
<feature type="domain" description="Prepilin type IV endopeptidase peptidase" evidence="8">
    <location>
        <begin position="59"/>
        <end position="162"/>
    </location>
</feature>
<feature type="domain" description="Prepilin peptidase A24 N-terminal" evidence="9">
    <location>
        <begin position="3"/>
        <end position="47"/>
    </location>
</feature>
<dbReference type="EMBL" id="JAUSUC010000008">
    <property type="protein sequence ID" value="MDQ0214544.1"/>
    <property type="molecule type" value="Genomic_DNA"/>
</dbReference>
<dbReference type="Gene3D" id="1.20.120.1220">
    <property type="match status" value="1"/>
</dbReference>
<keyword evidence="10" id="KW-0378">Hydrolase</keyword>
<dbReference type="GO" id="GO:0005886">
    <property type="term" value="C:plasma membrane"/>
    <property type="evidence" value="ECO:0007669"/>
    <property type="project" value="UniProtKB-SubCell"/>
</dbReference>
<evidence type="ECO:0000256" key="4">
    <source>
        <dbReference type="ARBA" id="ARBA00022692"/>
    </source>
</evidence>
<dbReference type="EC" id="2.1.1.-" evidence="10"/>
<evidence type="ECO:0000259" key="8">
    <source>
        <dbReference type="Pfam" id="PF01478"/>
    </source>
</evidence>
<dbReference type="GO" id="GO:0006465">
    <property type="term" value="P:signal peptide processing"/>
    <property type="evidence" value="ECO:0007669"/>
    <property type="project" value="TreeGrafter"/>
</dbReference>
<dbReference type="Proteomes" id="UP001237207">
    <property type="component" value="Unassembled WGS sequence"/>
</dbReference>
<evidence type="ECO:0000256" key="3">
    <source>
        <dbReference type="ARBA" id="ARBA00022475"/>
    </source>
</evidence>
<keyword evidence="10" id="KW-0489">Methyltransferase</keyword>
<gene>
    <name evidence="10" type="ORF">J2S13_000940</name>
</gene>
<evidence type="ECO:0000256" key="5">
    <source>
        <dbReference type="ARBA" id="ARBA00022989"/>
    </source>
</evidence>
<dbReference type="PANTHER" id="PTHR30487:SF0">
    <property type="entry name" value="PREPILIN LEADER PEPTIDASE_N-METHYLTRANSFERASE-RELATED"/>
    <property type="match status" value="1"/>
</dbReference>
<keyword evidence="3" id="KW-1003">Cell membrane</keyword>
<evidence type="ECO:0000259" key="9">
    <source>
        <dbReference type="Pfam" id="PF06750"/>
    </source>
</evidence>
<accession>A0AAJ1SXS0</accession>
<dbReference type="GO" id="GO:0032259">
    <property type="term" value="P:methylation"/>
    <property type="evidence" value="ECO:0007669"/>
    <property type="project" value="UniProtKB-KW"/>
</dbReference>
<feature type="transmembrane region" description="Helical" evidence="7">
    <location>
        <begin position="181"/>
        <end position="203"/>
    </location>
</feature>
<evidence type="ECO:0000256" key="2">
    <source>
        <dbReference type="ARBA" id="ARBA00005801"/>
    </source>
</evidence>
<dbReference type="GO" id="GO:0004190">
    <property type="term" value="F:aspartic-type endopeptidase activity"/>
    <property type="evidence" value="ECO:0007669"/>
    <property type="project" value="UniProtKB-EC"/>
</dbReference>
<name>A0AAJ1SXS0_9BACI</name>
<feature type="transmembrane region" description="Helical" evidence="7">
    <location>
        <begin position="146"/>
        <end position="169"/>
    </location>
</feature>
<proteinExistence type="inferred from homology"/>
<comment type="similarity">
    <text evidence="2">Belongs to the peptidase A24 family.</text>
</comment>
<organism evidence="10 11">
    <name type="scientific">Oikeobacillus pervagus</name>
    <dbReference type="NCBI Taxonomy" id="1325931"/>
    <lineage>
        <taxon>Bacteria</taxon>
        <taxon>Bacillati</taxon>
        <taxon>Bacillota</taxon>
        <taxon>Bacilli</taxon>
        <taxon>Bacillales</taxon>
        <taxon>Bacillaceae</taxon>
        <taxon>Oikeobacillus</taxon>
    </lineage>
</organism>
<dbReference type="InterPro" id="IPR000045">
    <property type="entry name" value="Prepilin_IV_endopep_pep"/>
</dbReference>
<dbReference type="Pfam" id="PF01478">
    <property type="entry name" value="Peptidase_A24"/>
    <property type="match status" value="1"/>
</dbReference>
<sequence length="206" mass="22902">MTGWELIPVLSYLIQGGKCRVCRARVSPIYPLTELGTALLFLYAYQTFGFTFEFVIAITFLSMMIIITVSDLAYMIIPDKVLLFFSLVFIAERLYVPLNPWWDSIVGALVGFLLLLAIAIVSRGGMGGGDIKLFAVIGFVMGWKNVLLTFFLACAIGAVIGLILMAFGIVKKGKPIPFGPFITLAAIIVYLYGDPIFSWYFTFFDR</sequence>